<protein>
    <submittedName>
        <fullName evidence="2">Putative F-box domain, leucine-rich repeat domain, L domain-containing protein</fullName>
    </submittedName>
</protein>
<comment type="caution">
    <text evidence="2">The sequence shown here is derived from an EMBL/GenBank/DDBJ whole genome shotgun (WGS) entry which is preliminary data.</text>
</comment>
<name>A0A2P6SH02_ROSCH</name>
<sequence>MFASTTKRSSKTLMAPRVGTHVKRRLSRRDWTELPGVVTASILSRLGDIESLTVAEMVCKTWREICKDPMLWRTIDFMSNHTEFMFGPPLRYDIVKMCRRAIHRSSGSFVYVNVDYFCNNELLKYITNSSAGFIRHLSLFNCGIITDEVLCEAALRLPVLEELDISMCKFSSKALQVVGRCCPLLKSFKFNTPNGRKSSRQYYSDEDAVAISGTMHGLLLLEIRRNDLTCNGLETILDCCPQLEILDLRKCKNLRYMSTDLEIRCVERIKKLWLRGPIDPSSISDLNLVGKPCY</sequence>
<dbReference type="PANTHER" id="PTHR38926:SF2">
    <property type="entry name" value="F-BOX_LRR-REPEAT PROTEIN 21-RELATED"/>
    <property type="match status" value="1"/>
</dbReference>
<organism evidence="2 3">
    <name type="scientific">Rosa chinensis</name>
    <name type="common">China rose</name>
    <dbReference type="NCBI Taxonomy" id="74649"/>
    <lineage>
        <taxon>Eukaryota</taxon>
        <taxon>Viridiplantae</taxon>
        <taxon>Streptophyta</taxon>
        <taxon>Embryophyta</taxon>
        <taxon>Tracheophyta</taxon>
        <taxon>Spermatophyta</taxon>
        <taxon>Magnoliopsida</taxon>
        <taxon>eudicotyledons</taxon>
        <taxon>Gunneridae</taxon>
        <taxon>Pentapetalae</taxon>
        <taxon>rosids</taxon>
        <taxon>fabids</taxon>
        <taxon>Rosales</taxon>
        <taxon>Rosaceae</taxon>
        <taxon>Rosoideae</taxon>
        <taxon>Rosoideae incertae sedis</taxon>
        <taxon>Rosa</taxon>
    </lineage>
</organism>
<dbReference type="Gene3D" id="1.20.1280.50">
    <property type="match status" value="1"/>
</dbReference>
<dbReference type="EMBL" id="PDCK01000039">
    <property type="protein sequence ID" value="PRQ57951.1"/>
    <property type="molecule type" value="Genomic_DNA"/>
</dbReference>
<dbReference type="Gramene" id="PRQ57951">
    <property type="protein sequence ID" value="PRQ57951"/>
    <property type="gene ID" value="RchiOBHm_Chr1g0353901"/>
</dbReference>
<dbReference type="InterPro" id="IPR032675">
    <property type="entry name" value="LRR_dom_sf"/>
</dbReference>
<evidence type="ECO:0000259" key="1">
    <source>
        <dbReference type="PROSITE" id="PS50181"/>
    </source>
</evidence>
<feature type="domain" description="F-box" evidence="1">
    <location>
        <begin position="28"/>
        <end position="75"/>
    </location>
</feature>
<dbReference type="OrthoDB" id="1411467at2759"/>
<proteinExistence type="predicted"/>
<dbReference type="AlphaFoldDB" id="A0A2P6SH02"/>
<dbReference type="SUPFAM" id="SSF81383">
    <property type="entry name" value="F-box domain"/>
    <property type="match status" value="1"/>
</dbReference>
<gene>
    <name evidence="2" type="ORF">RchiOBHm_Chr1g0353901</name>
</gene>
<dbReference type="InterPro" id="IPR036047">
    <property type="entry name" value="F-box-like_dom_sf"/>
</dbReference>
<dbReference type="Proteomes" id="UP000238479">
    <property type="component" value="Chromosome 1"/>
</dbReference>
<dbReference type="InterPro" id="IPR001810">
    <property type="entry name" value="F-box_dom"/>
</dbReference>
<dbReference type="OMA" id="GENCRSI"/>
<accession>A0A2P6SH02</accession>
<dbReference type="Gene3D" id="3.80.10.10">
    <property type="entry name" value="Ribonuclease Inhibitor"/>
    <property type="match status" value="1"/>
</dbReference>
<evidence type="ECO:0000313" key="2">
    <source>
        <dbReference type="EMBL" id="PRQ57951.1"/>
    </source>
</evidence>
<dbReference type="Pfam" id="PF12937">
    <property type="entry name" value="F-box-like"/>
    <property type="match status" value="1"/>
</dbReference>
<reference evidence="2 3" key="1">
    <citation type="journal article" date="2018" name="Nat. Genet.">
        <title>The Rosa genome provides new insights in the design of modern roses.</title>
        <authorList>
            <person name="Bendahmane M."/>
        </authorList>
    </citation>
    <scope>NUCLEOTIDE SEQUENCE [LARGE SCALE GENOMIC DNA]</scope>
    <source>
        <strain evidence="3">cv. Old Blush</strain>
    </source>
</reference>
<evidence type="ECO:0000313" key="3">
    <source>
        <dbReference type="Proteomes" id="UP000238479"/>
    </source>
</evidence>
<dbReference type="CDD" id="cd22164">
    <property type="entry name" value="F-box_AtSKIP19-like"/>
    <property type="match status" value="1"/>
</dbReference>
<keyword evidence="3" id="KW-1185">Reference proteome</keyword>
<dbReference type="PANTHER" id="PTHR38926">
    <property type="entry name" value="F-BOX DOMAIN CONTAINING PROTEIN, EXPRESSED"/>
    <property type="match status" value="1"/>
</dbReference>
<dbReference type="SUPFAM" id="SSF52047">
    <property type="entry name" value="RNI-like"/>
    <property type="match status" value="1"/>
</dbReference>
<dbReference type="PROSITE" id="PS50181">
    <property type="entry name" value="FBOX"/>
    <property type="match status" value="1"/>
</dbReference>